<reference evidence="7 8" key="1">
    <citation type="submission" date="2021-06" db="EMBL/GenBank/DDBJ databases">
        <title>Complete genome sequence of the secondary alcohol utilizing methanogen Methanospirillum hungatei strain GP1.</title>
        <authorList>
            <person name="Day L.A."/>
            <person name="Costa K.C."/>
        </authorList>
    </citation>
    <scope>NUCLEOTIDE SEQUENCE [LARGE SCALE GENOMIC DNA]</scope>
    <source>
        <strain evidence="7 8">GP1</strain>
    </source>
</reference>
<evidence type="ECO:0000256" key="4">
    <source>
        <dbReference type="ARBA" id="ARBA00022989"/>
    </source>
</evidence>
<dbReference type="EMBL" id="CP077107">
    <property type="protein sequence ID" value="QXO93907.1"/>
    <property type="molecule type" value="Genomic_DNA"/>
</dbReference>
<protein>
    <submittedName>
        <fullName evidence="7">Na/Pi cotransporter family protein</fullName>
    </submittedName>
</protein>
<feature type="transmembrane region" description="Helical" evidence="6">
    <location>
        <begin position="188"/>
        <end position="204"/>
    </location>
</feature>
<keyword evidence="4 6" id="KW-1133">Transmembrane helix</keyword>
<feature type="transmembrane region" description="Helical" evidence="6">
    <location>
        <begin position="135"/>
        <end position="155"/>
    </location>
</feature>
<organism evidence="7 8">
    <name type="scientific">Methanospirillum hungatei</name>
    <dbReference type="NCBI Taxonomy" id="2203"/>
    <lineage>
        <taxon>Archaea</taxon>
        <taxon>Methanobacteriati</taxon>
        <taxon>Methanobacteriota</taxon>
        <taxon>Stenosarchaea group</taxon>
        <taxon>Methanomicrobia</taxon>
        <taxon>Methanomicrobiales</taxon>
        <taxon>Methanospirillaceae</taxon>
        <taxon>Methanospirillum</taxon>
    </lineage>
</organism>
<sequence>MMDWQFIFALFSGIILFLYGIEQFSGEIQHVAGKRFRNTLQRYTRTRIHGTILGTLITAFIQSSTATTVITVGLVNAGTLSFIGSLGIIFGANIGTTITAQLVAFKLTSFAPVFIVIGFLISIIGGRWRAFGKPIFYFGLVFFSLNLVSSILAPYQNDPMLVGIIASLDNVILEVLAGFIITSIFQSSSVTVGLIVIMAMTGIITPAEGIPIALGANLGTPTTALLVSLRMNTAAKRTAVAQFLFNLIGVILFIPIMTPFGTFVTGLGGTPAQQIANAHLIFNVSCAILFLFLLGPFATLVKKLVPGNESEIVYRPLHLTYPLPSETNEALNQIEQEIHHLIKLNKKMLKETIRKDLHDKHIKKTISHLHGYILFLAKEIQEAVFSVSKSEISSKDAGNIAILIRVNDLSHQLADQIQYLTEKLQLVENRQKLVSNGFYKDFSLVTSPVMENLHLLCRSFPSLSKSSDEAMRNNDSLLRDTVNHQYGLHIKRMANQEDEFGSIMYGILSTMEQISATIREIRKTILLKKEG</sequence>
<evidence type="ECO:0000256" key="2">
    <source>
        <dbReference type="ARBA" id="ARBA00022475"/>
    </source>
</evidence>
<name>A0A8F5VLW9_METHU</name>
<keyword evidence="3 6" id="KW-0812">Transmembrane</keyword>
<dbReference type="PANTHER" id="PTHR10010">
    <property type="entry name" value="SOLUTE CARRIER FAMILY 34 SODIUM PHOSPHATE , MEMBER 2-RELATED"/>
    <property type="match status" value="1"/>
</dbReference>
<dbReference type="InterPro" id="IPR003841">
    <property type="entry name" value="Na/Pi_transpt"/>
</dbReference>
<evidence type="ECO:0000313" key="7">
    <source>
        <dbReference type="EMBL" id="QXO93907.1"/>
    </source>
</evidence>
<proteinExistence type="predicted"/>
<gene>
    <name evidence="7" type="ORF">KSK55_11235</name>
</gene>
<evidence type="ECO:0000256" key="6">
    <source>
        <dbReference type="SAM" id="Phobius"/>
    </source>
</evidence>
<feature type="transmembrane region" description="Helical" evidence="6">
    <location>
        <begin position="50"/>
        <end position="75"/>
    </location>
</feature>
<keyword evidence="5 6" id="KW-0472">Membrane</keyword>
<feature type="transmembrane region" description="Helical" evidence="6">
    <location>
        <begin position="161"/>
        <end position="181"/>
    </location>
</feature>
<dbReference type="Pfam" id="PF02690">
    <property type="entry name" value="Na_Pi_cotrans"/>
    <property type="match status" value="2"/>
</dbReference>
<dbReference type="PANTHER" id="PTHR10010:SF46">
    <property type="entry name" value="SODIUM-DEPENDENT PHOSPHATE TRANSPORT PROTEIN 2B"/>
    <property type="match status" value="1"/>
</dbReference>
<dbReference type="GO" id="GO:0005436">
    <property type="term" value="F:sodium:phosphate symporter activity"/>
    <property type="evidence" value="ECO:0007669"/>
    <property type="project" value="InterPro"/>
</dbReference>
<feature type="transmembrane region" description="Helical" evidence="6">
    <location>
        <begin position="243"/>
        <end position="268"/>
    </location>
</feature>
<evidence type="ECO:0000256" key="3">
    <source>
        <dbReference type="ARBA" id="ARBA00022692"/>
    </source>
</evidence>
<dbReference type="GO" id="GO:0044341">
    <property type="term" value="P:sodium-dependent phosphate transport"/>
    <property type="evidence" value="ECO:0007669"/>
    <property type="project" value="InterPro"/>
</dbReference>
<dbReference type="NCBIfam" id="NF037997">
    <property type="entry name" value="Na_Pi_symport"/>
    <property type="match status" value="1"/>
</dbReference>
<keyword evidence="2" id="KW-1003">Cell membrane</keyword>
<evidence type="ECO:0000313" key="8">
    <source>
        <dbReference type="Proteomes" id="UP000694228"/>
    </source>
</evidence>
<dbReference type="AlphaFoldDB" id="A0A8F5VLW9"/>
<comment type="subcellular location">
    <subcellularLocation>
        <location evidence="1">Cell membrane</location>
        <topology evidence="1">Multi-pass membrane protein</topology>
    </subcellularLocation>
</comment>
<feature type="transmembrane region" description="Helical" evidence="6">
    <location>
        <begin position="110"/>
        <end position="128"/>
    </location>
</feature>
<dbReference type="OrthoDB" id="7738at2157"/>
<feature type="transmembrane region" description="Helical" evidence="6">
    <location>
        <begin position="82"/>
        <end position="104"/>
    </location>
</feature>
<evidence type="ECO:0000256" key="5">
    <source>
        <dbReference type="ARBA" id="ARBA00023136"/>
    </source>
</evidence>
<dbReference type="GO" id="GO:0005886">
    <property type="term" value="C:plasma membrane"/>
    <property type="evidence" value="ECO:0007669"/>
    <property type="project" value="UniProtKB-SubCell"/>
</dbReference>
<accession>A0A8F5VLW9</accession>
<dbReference type="Proteomes" id="UP000694228">
    <property type="component" value="Chromosome"/>
</dbReference>
<feature type="transmembrane region" description="Helical" evidence="6">
    <location>
        <begin position="280"/>
        <end position="301"/>
    </location>
</feature>
<evidence type="ECO:0000256" key="1">
    <source>
        <dbReference type="ARBA" id="ARBA00004651"/>
    </source>
</evidence>